<feature type="transmembrane region" description="Helical" evidence="5">
    <location>
        <begin position="197"/>
        <end position="217"/>
    </location>
</feature>
<organism evidence="7 8">
    <name type="scientific">Aspergillus avenaceus</name>
    <dbReference type="NCBI Taxonomy" id="36643"/>
    <lineage>
        <taxon>Eukaryota</taxon>
        <taxon>Fungi</taxon>
        <taxon>Dikarya</taxon>
        <taxon>Ascomycota</taxon>
        <taxon>Pezizomycotina</taxon>
        <taxon>Eurotiomycetes</taxon>
        <taxon>Eurotiomycetidae</taxon>
        <taxon>Eurotiales</taxon>
        <taxon>Aspergillaceae</taxon>
        <taxon>Aspergillus</taxon>
        <taxon>Aspergillus subgen. Circumdati</taxon>
    </lineage>
</organism>
<evidence type="ECO:0000313" key="8">
    <source>
        <dbReference type="Proteomes" id="UP000325780"/>
    </source>
</evidence>
<dbReference type="Pfam" id="PF07690">
    <property type="entry name" value="MFS_1"/>
    <property type="match status" value="1"/>
</dbReference>
<feature type="transmembrane region" description="Helical" evidence="5">
    <location>
        <begin position="307"/>
        <end position="328"/>
    </location>
</feature>
<feature type="transmembrane region" description="Helical" evidence="5">
    <location>
        <begin position="38"/>
        <end position="57"/>
    </location>
</feature>
<keyword evidence="8" id="KW-1185">Reference proteome</keyword>
<feature type="transmembrane region" description="Helical" evidence="5">
    <location>
        <begin position="505"/>
        <end position="525"/>
    </location>
</feature>
<sequence length="537" mass="57610">MGSDADSGVGVRPPSKQLPNLEVQDNIHEEDTIEYPTGLRFVVVLLAMCVSLILVGLDMNMIATAMPTITSHFQTIADVGWYYSAYRLTSCSLQFLFGKLYHLFSIKFVFLASIVIFEVGSLIAGVAPTSALLVLGRAVSGVGCAGIISGIFTMVVQSFPLHRRPFFTGIAAAVEGVSETVAPILGGALTDSVSWRWCFYINLPLGGLSFILIMAFFQDPQKNHRVNLPWREKLRQLDLLGTSIFVPSITCLLLALQWGGATYGWGNVRIIILFVLTGILLAAFAWQERRKGDNALLPGRIMRRRSLLAGMWFSFCNSSTLSVLGYYIPTYLQVVRGASATMSGILCLPIVVGQSLAILTGSSAVSILGYYAPFMILTAILTPIAAGLLTTLQVKQSLASLLCYQALLGVGGGIGFQGPQIAAQTVLPVKDSPMGIAMVIFAQNFGPAMFVSITQTIFTGELVKRLGTLLPDVNVSSLSTMGLSDLSKSVPSIDISRVVQGYDEALTTAFFLPVGLACASMVGALGMEWKSVKRKGA</sequence>
<proteinExistence type="predicted"/>
<comment type="subcellular location">
    <subcellularLocation>
        <location evidence="1">Membrane</location>
        <topology evidence="1">Multi-pass membrane protein</topology>
    </subcellularLocation>
</comment>
<keyword evidence="2 5" id="KW-0812">Transmembrane</keyword>
<dbReference type="Proteomes" id="UP000325780">
    <property type="component" value="Unassembled WGS sequence"/>
</dbReference>
<feature type="transmembrane region" description="Helical" evidence="5">
    <location>
        <begin position="268"/>
        <end position="286"/>
    </location>
</feature>
<dbReference type="InterPro" id="IPR020846">
    <property type="entry name" value="MFS_dom"/>
</dbReference>
<feature type="transmembrane region" description="Helical" evidence="5">
    <location>
        <begin position="340"/>
        <end position="359"/>
    </location>
</feature>
<dbReference type="SUPFAM" id="SSF103473">
    <property type="entry name" value="MFS general substrate transporter"/>
    <property type="match status" value="1"/>
</dbReference>
<dbReference type="Gene3D" id="1.20.1720.10">
    <property type="entry name" value="Multidrug resistance protein D"/>
    <property type="match status" value="1"/>
</dbReference>
<feature type="transmembrane region" description="Helical" evidence="5">
    <location>
        <begin position="398"/>
        <end position="416"/>
    </location>
</feature>
<dbReference type="OrthoDB" id="2985014at2759"/>
<dbReference type="CDD" id="cd17502">
    <property type="entry name" value="MFS_Azr1_MDR_like"/>
    <property type="match status" value="1"/>
</dbReference>
<dbReference type="PANTHER" id="PTHR23501:SF198">
    <property type="entry name" value="AZOLE RESISTANCE PROTEIN 1-RELATED"/>
    <property type="match status" value="1"/>
</dbReference>
<keyword evidence="3 5" id="KW-1133">Transmembrane helix</keyword>
<dbReference type="EMBL" id="ML742207">
    <property type="protein sequence ID" value="KAE8147449.1"/>
    <property type="molecule type" value="Genomic_DNA"/>
</dbReference>
<accession>A0A5N6TMV8</accession>
<dbReference type="PANTHER" id="PTHR23501">
    <property type="entry name" value="MAJOR FACILITATOR SUPERFAMILY"/>
    <property type="match status" value="1"/>
</dbReference>
<evidence type="ECO:0000259" key="6">
    <source>
        <dbReference type="PROSITE" id="PS50850"/>
    </source>
</evidence>
<dbReference type="PROSITE" id="PS50850">
    <property type="entry name" value="MFS"/>
    <property type="match status" value="1"/>
</dbReference>
<reference evidence="7 8" key="1">
    <citation type="submission" date="2019-04" db="EMBL/GenBank/DDBJ databases">
        <title>Friends and foes A comparative genomics study of 23 Aspergillus species from section Flavi.</title>
        <authorList>
            <consortium name="DOE Joint Genome Institute"/>
            <person name="Kjaerbolling I."/>
            <person name="Vesth T."/>
            <person name="Frisvad J.C."/>
            <person name="Nybo J.L."/>
            <person name="Theobald S."/>
            <person name="Kildgaard S."/>
            <person name="Isbrandt T."/>
            <person name="Kuo A."/>
            <person name="Sato A."/>
            <person name="Lyhne E.K."/>
            <person name="Kogle M.E."/>
            <person name="Wiebenga A."/>
            <person name="Kun R.S."/>
            <person name="Lubbers R.J."/>
            <person name="Makela M.R."/>
            <person name="Barry K."/>
            <person name="Chovatia M."/>
            <person name="Clum A."/>
            <person name="Daum C."/>
            <person name="Haridas S."/>
            <person name="He G."/>
            <person name="LaButti K."/>
            <person name="Lipzen A."/>
            <person name="Mondo S."/>
            <person name="Riley R."/>
            <person name="Salamov A."/>
            <person name="Simmons B.A."/>
            <person name="Magnuson J.K."/>
            <person name="Henrissat B."/>
            <person name="Mortensen U.H."/>
            <person name="Larsen T.O."/>
            <person name="Devries R.P."/>
            <person name="Grigoriev I.V."/>
            <person name="Machida M."/>
            <person name="Baker S.E."/>
            <person name="Andersen M.R."/>
        </authorList>
    </citation>
    <scope>NUCLEOTIDE SEQUENCE [LARGE SCALE GENOMIC DNA]</scope>
    <source>
        <strain evidence="7 8">IBT 18842</strain>
    </source>
</reference>
<feature type="transmembrane region" description="Helical" evidence="5">
    <location>
        <begin position="134"/>
        <end position="154"/>
    </location>
</feature>
<feature type="transmembrane region" description="Helical" evidence="5">
    <location>
        <begin position="371"/>
        <end position="392"/>
    </location>
</feature>
<evidence type="ECO:0000256" key="2">
    <source>
        <dbReference type="ARBA" id="ARBA00022692"/>
    </source>
</evidence>
<name>A0A5N6TMV8_ASPAV</name>
<feature type="transmembrane region" description="Helical" evidence="5">
    <location>
        <begin position="436"/>
        <end position="458"/>
    </location>
</feature>
<evidence type="ECO:0000256" key="1">
    <source>
        <dbReference type="ARBA" id="ARBA00004141"/>
    </source>
</evidence>
<evidence type="ECO:0000256" key="5">
    <source>
        <dbReference type="SAM" id="Phobius"/>
    </source>
</evidence>
<dbReference type="Gene3D" id="1.20.1250.20">
    <property type="entry name" value="MFS general substrate transporter like domains"/>
    <property type="match status" value="1"/>
</dbReference>
<feature type="transmembrane region" description="Helical" evidence="5">
    <location>
        <begin position="108"/>
        <end position="128"/>
    </location>
</feature>
<evidence type="ECO:0000313" key="7">
    <source>
        <dbReference type="EMBL" id="KAE8147449.1"/>
    </source>
</evidence>
<dbReference type="GO" id="GO:0005886">
    <property type="term" value="C:plasma membrane"/>
    <property type="evidence" value="ECO:0007669"/>
    <property type="project" value="TreeGrafter"/>
</dbReference>
<evidence type="ECO:0000256" key="3">
    <source>
        <dbReference type="ARBA" id="ARBA00022989"/>
    </source>
</evidence>
<keyword evidence="4 5" id="KW-0472">Membrane</keyword>
<dbReference type="InterPro" id="IPR011701">
    <property type="entry name" value="MFS"/>
</dbReference>
<evidence type="ECO:0000256" key="4">
    <source>
        <dbReference type="ARBA" id="ARBA00023136"/>
    </source>
</evidence>
<gene>
    <name evidence="7" type="ORF">BDV25DRAFT_142740</name>
</gene>
<dbReference type="AlphaFoldDB" id="A0A5N6TMV8"/>
<protein>
    <submittedName>
        <fullName evidence="7">Major facilitator superfamily domain-containing protein</fullName>
    </submittedName>
</protein>
<feature type="domain" description="Major facilitator superfamily (MFS) profile" evidence="6">
    <location>
        <begin position="44"/>
        <end position="532"/>
    </location>
</feature>
<feature type="transmembrane region" description="Helical" evidence="5">
    <location>
        <begin position="237"/>
        <end position="256"/>
    </location>
</feature>
<dbReference type="InterPro" id="IPR036259">
    <property type="entry name" value="MFS_trans_sf"/>
</dbReference>
<dbReference type="GO" id="GO:0022857">
    <property type="term" value="F:transmembrane transporter activity"/>
    <property type="evidence" value="ECO:0007669"/>
    <property type="project" value="InterPro"/>
</dbReference>